<dbReference type="InterPro" id="IPR004686">
    <property type="entry name" value="Mtc"/>
</dbReference>
<organism evidence="10 11">
    <name type="scientific">Pygoscelis adeliae</name>
    <name type="common">Adelie penguin</name>
    <dbReference type="NCBI Taxonomy" id="9238"/>
    <lineage>
        <taxon>Eukaryota</taxon>
        <taxon>Metazoa</taxon>
        <taxon>Chordata</taxon>
        <taxon>Craniata</taxon>
        <taxon>Vertebrata</taxon>
        <taxon>Euteleostomi</taxon>
        <taxon>Archelosauria</taxon>
        <taxon>Archosauria</taxon>
        <taxon>Dinosauria</taxon>
        <taxon>Saurischia</taxon>
        <taxon>Theropoda</taxon>
        <taxon>Coelurosauria</taxon>
        <taxon>Aves</taxon>
        <taxon>Neognathae</taxon>
        <taxon>Neoaves</taxon>
        <taxon>Aequornithes</taxon>
        <taxon>Sphenisciformes</taxon>
        <taxon>Spheniscidae</taxon>
        <taxon>Pygoscelis</taxon>
    </lineage>
</organism>
<evidence type="ECO:0000256" key="6">
    <source>
        <dbReference type="ARBA" id="ARBA00022989"/>
    </source>
</evidence>
<evidence type="ECO:0000256" key="9">
    <source>
        <dbReference type="SAM" id="Phobius"/>
    </source>
</evidence>
<dbReference type="GO" id="GO:0140300">
    <property type="term" value="P:serine import into mitochondrion"/>
    <property type="evidence" value="ECO:0007669"/>
    <property type="project" value="TreeGrafter"/>
</dbReference>
<dbReference type="EMBL" id="KL225012">
    <property type="protein sequence ID" value="KFW66517.1"/>
    <property type="molecule type" value="Genomic_DNA"/>
</dbReference>
<reference evidence="10 11" key="1">
    <citation type="submission" date="2014-04" db="EMBL/GenBank/DDBJ databases">
        <title>Genome evolution of avian class.</title>
        <authorList>
            <person name="Zhang G."/>
            <person name="Li C."/>
        </authorList>
    </citation>
    <scope>NUCLEOTIDE SEQUENCE [LARGE SCALE GENOMIC DNA]</scope>
    <source>
        <strain evidence="10">BGI_AS28</strain>
    </source>
</reference>
<evidence type="ECO:0000256" key="8">
    <source>
        <dbReference type="ARBA" id="ARBA00023136"/>
    </source>
</evidence>
<gene>
    <name evidence="10" type="ORF">AS28_07176</name>
</gene>
<comment type="similarity">
    <text evidence="2">Belongs to the sideroflexin family.</text>
</comment>
<dbReference type="Pfam" id="PF03820">
    <property type="entry name" value="SFXNs"/>
    <property type="match status" value="1"/>
</dbReference>
<dbReference type="Proteomes" id="UP000054081">
    <property type="component" value="Unassembled WGS sequence"/>
</dbReference>
<feature type="transmembrane region" description="Helical" evidence="9">
    <location>
        <begin position="96"/>
        <end position="116"/>
    </location>
</feature>
<dbReference type="PANTHER" id="PTHR11153">
    <property type="entry name" value="SIDEROFLEXIN"/>
    <property type="match status" value="1"/>
</dbReference>
<proteinExistence type="inferred from homology"/>
<dbReference type="GO" id="GO:0015075">
    <property type="term" value="F:monoatomic ion transmembrane transporter activity"/>
    <property type="evidence" value="ECO:0007669"/>
    <property type="project" value="InterPro"/>
</dbReference>
<keyword evidence="3" id="KW-0813">Transport</keyword>
<keyword evidence="4 9" id="KW-0812">Transmembrane</keyword>
<evidence type="ECO:0000313" key="10">
    <source>
        <dbReference type="EMBL" id="KFW66517.1"/>
    </source>
</evidence>
<feature type="non-terminal residue" evidence="10">
    <location>
        <position position="1"/>
    </location>
</feature>
<evidence type="ECO:0000256" key="5">
    <source>
        <dbReference type="ARBA" id="ARBA00022970"/>
    </source>
</evidence>
<evidence type="ECO:0000313" key="11">
    <source>
        <dbReference type="Proteomes" id="UP000054081"/>
    </source>
</evidence>
<feature type="non-terminal residue" evidence="10">
    <location>
        <position position="278"/>
    </location>
</feature>
<evidence type="ECO:0000256" key="7">
    <source>
        <dbReference type="ARBA" id="ARBA00023128"/>
    </source>
</evidence>
<keyword evidence="5" id="KW-0029">Amino-acid transport</keyword>
<keyword evidence="8 9" id="KW-0472">Membrane</keyword>
<accession>A0A093P2L3</accession>
<evidence type="ECO:0000256" key="3">
    <source>
        <dbReference type="ARBA" id="ARBA00022448"/>
    </source>
</evidence>
<keyword evidence="6 9" id="KW-1133">Transmembrane helix</keyword>
<feature type="transmembrane region" description="Helical" evidence="9">
    <location>
        <begin position="179"/>
        <end position="202"/>
    </location>
</feature>
<keyword evidence="11" id="KW-1185">Reference proteome</keyword>
<dbReference type="GO" id="GO:0005743">
    <property type="term" value="C:mitochondrial inner membrane"/>
    <property type="evidence" value="ECO:0007669"/>
    <property type="project" value="TreeGrafter"/>
</dbReference>
<sequence>CRAGLVPPGSSREQLLYAKKLYDSAFHPDSGEKMNLIGRMSFQVPGGMALTGCMLQFYRTVPAVVFWQWVNQSFNAIVNYTNRNAASPISLRQIGVAYVMATGTALATAVGLNLYTKRAPPLLARWVPFAAVAAANCVNIPMMRQQEIINGVTVTDEDNNELGRSRVSLRMGVQVGARCALRAGLWGGPDLFFLHLVILPIIMERLEKFPFMQRIRVLHGPLQVLLCGGFLLFMVPAACALFPQRCSLALADLELELRESIVAKHGDKVPYVYFNKGL</sequence>
<dbReference type="PANTHER" id="PTHR11153:SF14">
    <property type="entry name" value="SIDEROFLEXIN-2"/>
    <property type="match status" value="1"/>
</dbReference>
<evidence type="ECO:0000256" key="2">
    <source>
        <dbReference type="ARBA" id="ARBA00005974"/>
    </source>
</evidence>
<keyword evidence="7" id="KW-0496">Mitochondrion</keyword>
<feature type="transmembrane region" description="Helical" evidence="9">
    <location>
        <begin position="222"/>
        <end position="242"/>
    </location>
</feature>
<comment type="subcellular location">
    <subcellularLocation>
        <location evidence="1">Mitochondrion membrane</location>
        <topology evidence="1">Multi-pass membrane protein</topology>
    </subcellularLocation>
</comment>
<name>A0A093P2L3_PYGAD</name>
<evidence type="ECO:0000256" key="4">
    <source>
        <dbReference type="ARBA" id="ARBA00022692"/>
    </source>
</evidence>
<evidence type="ECO:0000256" key="1">
    <source>
        <dbReference type="ARBA" id="ARBA00004225"/>
    </source>
</evidence>
<protein>
    <submittedName>
        <fullName evidence="10">Sideroflexin-2</fullName>
    </submittedName>
</protein>
<dbReference type="AlphaFoldDB" id="A0A093P2L3"/>